<keyword evidence="5" id="KW-0998">Cell outer membrane</keyword>
<keyword evidence="2" id="KW-1134">Transmembrane beta strand</keyword>
<comment type="subcellular location">
    <subcellularLocation>
        <location evidence="1">Cell outer membrane</location>
    </subcellularLocation>
</comment>
<keyword evidence="3" id="KW-0812">Transmembrane</keyword>
<accession>A0ABS7WRK7</accession>
<proteinExistence type="predicted"/>
<evidence type="ECO:0000256" key="3">
    <source>
        <dbReference type="ARBA" id="ARBA00022692"/>
    </source>
</evidence>
<protein>
    <submittedName>
        <fullName evidence="7">TolC family protein</fullName>
    </submittedName>
</protein>
<evidence type="ECO:0000256" key="4">
    <source>
        <dbReference type="ARBA" id="ARBA00023136"/>
    </source>
</evidence>
<dbReference type="PANTHER" id="PTHR30026">
    <property type="entry name" value="OUTER MEMBRANE PROTEIN TOLC"/>
    <property type="match status" value="1"/>
</dbReference>
<keyword evidence="4" id="KW-0472">Membrane</keyword>
<organism evidence="7 8">
    <name type="scientific">Campylobacter canadensis</name>
    <dbReference type="NCBI Taxonomy" id="449520"/>
    <lineage>
        <taxon>Bacteria</taxon>
        <taxon>Pseudomonadati</taxon>
        <taxon>Campylobacterota</taxon>
        <taxon>Epsilonproteobacteria</taxon>
        <taxon>Campylobacterales</taxon>
        <taxon>Campylobacteraceae</taxon>
        <taxon>Campylobacter</taxon>
    </lineage>
</organism>
<feature type="coiled-coil region" evidence="6">
    <location>
        <begin position="334"/>
        <end position="393"/>
    </location>
</feature>
<dbReference type="Proteomes" id="UP000786183">
    <property type="component" value="Unassembled WGS sequence"/>
</dbReference>
<dbReference type="Gene3D" id="1.20.1600.10">
    <property type="entry name" value="Outer membrane efflux proteins (OEP)"/>
    <property type="match status" value="1"/>
</dbReference>
<dbReference type="SUPFAM" id="SSF56954">
    <property type="entry name" value="Outer membrane efflux proteins (OEP)"/>
    <property type="match status" value="1"/>
</dbReference>
<keyword evidence="8" id="KW-1185">Reference proteome</keyword>
<gene>
    <name evidence="7" type="ORF">AVCANL283_00485</name>
</gene>
<keyword evidence="6" id="KW-0175">Coiled coil</keyword>
<dbReference type="InterPro" id="IPR051906">
    <property type="entry name" value="TolC-like"/>
</dbReference>
<evidence type="ECO:0000256" key="5">
    <source>
        <dbReference type="ARBA" id="ARBA00023237"/>
    </source>
</evidence>
<evidence type="ECO:0000256" key="1">
    <source>
        <dbReference type="ARBA" id="ARBA00004442"/>
    </source>
</evidence>
<evidence type="ECO:0000256" key="6">
    <source>
        <dbReference type="SAM" id="Coils"/>
    </source>
</evidence>
<evidence type="ECO:0000313" key="7">
    <source>
        <dbReference type="EMBL" id="MBZ7986589.1"/>
    </source>
</evidence>
<comment type="caution">
    <text evidence="7">The sequence shown here is derived from an EMBL/GenBank/DDBJ whole genome shotgun (WGS) entry which is preliminary data.</text>
</comment>
<reference evidence="7 8" key="1">
    <citation type="submission" date="2020-07" db="EMBL/GenBank/DDBJ databases">
        <title>Transfer of Campylobacter canadensis to the novel genus Avispirillum gen. nov., that also includes two novel species recovered from migratory waterfowl: Avispirillum anseris sp. nov. and Avispirillum brantae sp. nov.</title>
        <authorList>
            <person name="Miller W.G."/>
            <person name="Chapman M.H."/>
            <person name="Yee E."/>
            <person name="Inglis G.D."/>
        </authorList>
    </citation>
    <scope>NUCLEOTIDE SEQUENCE [LARGE SCALE GENOMIC DNA]</scope>
    <source>
        <strain evidence="7 8">L283</strain>
    </source>
</reference>
<dbReference type="PANTHER" id="PTHR30026:SF20">
    <property type="entry name" value="OUTER MEMBRANE PROTEIN TOLC"/>
    <property type="match status" value="1"/>
</dbReference>
<dbReference type="RefSeq" id="WP_172232341.1">
    <property type="nucleotide sequence ID" value="NZ_CP035946.1"/>
</dbReference>
<sequence length="424" mass="49786">MQQVAKIFFVLFFAKNIYADSLAYAYNSALEFDYLVKNQEYKVKIQEEKYKDSLGDLLFNLKLNSQYVINNFTYNDKDYNAGYKRLYLSFSLPIFKLSNYTNIKEQNYNLEIEKLENINTKQELALRVANAYFDLVFANISLKLAKSYNNTHSLKLEQVKANKNSSELELFQAKISLDKSNLEVNKAKKNLKSAILNIKNITGKEIKVSELKFINTTYFEKLDLQKYKEYKNNFSYKKELLQEKIADNNILEKKGEFLPELSLNSYLSNIYYNDKNYSKNKKNDFSLYFNFSIPIFTKSNLGHKLEKERLNKLLKANKLNQIKDEITILQTNTIDDFESLLEEVKINFLALENAKIYEELVQKSYTKKEQELIDVLNAQANLYKNKLEALKSVHSLIISYLKLESLIGELDKDKLIKLDKLMMF</sequence>
<name>A0ABS7WRK7_9BACT</name>
<evidence type="ECO:0000256" key="2">
    <source>
        <dbReference type="ARBA" id="ARBA00022452"/>
    </source>
</evidence>
<dbReference type="EMBL" id="JACGBB010000001">
    <property type="protein sequence ID" value="MBZ7986589.1"/>
    <property type="molecule type" value="Genomic_DNA"/>
</dbReference>
<evidence type="ECO:0000313" key="8">
    <source>
        <dbReference type="Proteomes" id="UP000786183"/>
    </source>
</evidence>
<feature type="coiled-coil region" evidence="6">
    <location>
        <begin position="177"/>
        <end position="204"/>
    </location>
</feature>